<dbReference type="GO" id="GO:0030126">
    <property type="term" value="C:COPI vesicle coat"/>
    <property type="evidence" value="ECO:0007669"/>
    <property type="project" value="InterPro"/>
</dbReference>
<dbReference type="GO" id="GO:0006886">
    <property type="term" value="P:intracellular protein transport"/>
    <property type="evidence" value="ECO:0007669"/>
    <property type="project" value="InterPro"/>
</dbReference>
<evidence type="ECO:0000313" key="2">
    <source>
        <dbReference type="EMBL" id="KAF9059703.1"/>
    </source>
</evidence>
<comment type="caution">
    <text evidence="2">The sequence shown here is derived from an EMBL/GenBank/DDBJ whole genome shotgun (WGS) entry which is preliminary data.</text>
</comment>
<evidence type="ECO:0000259" key="1">
    <source>
        <dbReference type="Pfam" id="PF08752"/>
    </source>
</evidence>
<reference evidence="2" key="1">
    <citation type="submission" date="2020-11" db="EMBL/GenBank/DDBJ databases">
        <authorList>
            <consortium name="DOE Joint Genome Institute"/>
            <person name="Ahrendt S."/>
            <person name="Riley R."/>
            <person name="Andreopoulos W."/>
            <person name="Labutti K."/>
            <person name="Pangilinan J."/>
            <person name="Ruiz-Duenas F.J."/>
            <person name="Barrasa J.M."/>
            <person name="Sanchez-Garcia M."/>
            <person name="Camarero S."/>
            <person name="Miyauchi S."/>
            <person name="Serrano A."/>
            <person name="Linde D."/>
            <person name="Babiker R."/>
            <person name="Drula E."/>
            <person name="Ayuso-Fernandez I."/>
            <person name="Pacheco R."/>
            <person name="Padilla G."/>
            <person name="Ferreira P."/>
            <person name="Barriuso J."/>
            <person name="Kellner H."/>
            <person name="Castanera R."/>
            <person name="Alfaro M."/>
            <person name="Ramirez L."/>
            <person name="Pisabarro A.G."/>
            <person name="Kuo A."/>
            <person name="Tritt A."/>
            <person name="Lipzen A."/>
            <person name="He G."/>
            <person name="Yan M."/>
            <person name="Ng V."/>
            <person name="Cullen D."/>
            <person name="Martin F."/>
            <person name="Rosso M.-N."/>
            <person name="Henrissat B."/>
            <person name="Hibbett D."/>
            <person name="Martinez A.T."/>
            <person name="Grigoriev I.V."/>
        </authorList>
    </citation>
    <scope>NUCLEOTIDE SEQUENCE</scope>
    <source>
        <strain evidence="2">AH 40177</strain>
    </source>
</reference>
<evidence type="ECO:0000313" key="3">
    <source>
        <dbReference type="Proteomes" id="UP000772434"/>
    </source>
</evidence>
<dbReference type="InterPro" id="IPR017106">
    <property type="entry name" value="Coatomer_gsu"/>
</dbReference>
<dbReference type="InterPro" id="IPR013041">
    <property type="entry name" value="Clathrin_app_Ig-like_sf"/>
</dbReference>
<feature type="domain" description="Coatomer gamma subunit appendage Ig-like subdomain" evidence="1">
    <location>
        <begin position="66"/>
        <end position="177"/>
    </location>
</feature>
<dbReference type="InterPro" id="IPR013040">
    <property type="entry name" value="Coatomer_gsu_app_Ig-like_dom"/>
</dbReference>
<dbReference type="Pfam" id="PF08752">
    <property type="entry name" value="COP-gamma_platf"/>
    <property type="match status" value="1"/>
</dbReference>
<dbReference type="GO" id="GO:0009306">
    <property type="term" value="P:protein secretion"/>
    <property type="evidence" value="ECO:0007669"/>
    <property type="project" value="TreeGrafter"/>
</dbReference>
<dbReference type="EMBL" id="JADNRY010000284">
    <property type="protein sequence ID" value="KAF9059703.1"/>
    <property type="molecule type" value="Genomic_DNA"/>
</dbReference>
<gene>
    <name evidence="2" type="ORF">BDP27DRAFT_454613</name>
</gene>
<name>A0A9P5TZQ1_9AGAR</name>
<dbReference type="Gene3D" id="2.60.40.1480">
    <property type="entry name" value="Coatomer, gamma subunit, appendage domain"/>
    <property type="match status" value="1"/>
</dbReference>
<sequence>MDKGKKAGVFDMLFDSAFEAHLFPIKGLDLKRPSTMQSCLTTFQEVSEITGAPSISHASIPTINTSYATQLEDVPEFGPYGPYLGSTSALLQLSERKPEYKVTCIKHIFGRNICYQYDVLPNTVIKAVTVRMQETVFAIDSDFLPASIVFASPQTIYISFSCTDIDSSLFASFYCKISLATANGPHPP</sequence>
<dbReference type="Proteomes" id="UP000772434">
    <property type="component" value="Unassembled WGS sequence"/>
</dbReference>
<dbReference type="GO" id="GO:0006891">
    <property type="term" value="P:intra-Golgi vesicle-mediated transport"/>
    <property type="evidence" value="ECO:0007669"/>
    <property type="project" value="TreeGrafter"/>
</dbReference>
<protein>
    <submittedName>
        <fullName evidence="2">Coatomer gamma subunit appendage platform subdomain-containing protein</fullName>
    </submittedName>
</protein>
<dbReference type="GO" id="GO:0000139">
    <property type="term" value="C:Golgi membrane"/>
    <property type="evidence" value="ECO:0007669"/>
    <property type="project" value="TreeGrafter"/>
</dbReference>
<keyword evidence="3" id="KW-1185">Reference proteome</keyword>
<proteinExistence type="predicted"/>
<dbReference type="PANTHER" id="PTHR10261">
    <property type="entry name" value="COATOMER SUBUNIT GAMMA"/>
    <property type="match status" value="1"/>
</dbReference>
<dbReference type="InterPro" id="IPR037067">
    <property type="entry name" value="Coatomer_gsu_app_sf"/>
</dbReference>
<accession>A0A9P5TZQ1</accession>
<dbReference type="SUPFAM" id="SSF49348">
    <property type="entry name" value="Clathrin adaptor appendage domain"/>
    <property type="match status" value="1"/>
</dbReference>
<dbReference type="GO" id="GO:0005793">
    <property type="term" value="C:endoplasmic reticulum-Golgi intermediate compartment"/>
    <property type="evidence" value="ECO:0007669"/>
    <property type="project" value="TreeGrafter"/>
</dbReference>
<dbReference type="GO" id="GO:0005198">
    <property type="term" value="F:structural molecule activity"/>
    <property type="evidence" value="ECO:0007669"/>
    <property type="project" value="InterPro"/>
</dbReference>
<dbReference type="AlphaFoldDB" id="A0A9P5TZQ1"/>
<dbReference type="GO" id="GO:0005783">
    <property type="term" value="C:endoplasmic reticulum"/>
    <property type="evidence" value="ECO:0007669"/>
    <property type="project" value="TreeGrafter"/>
</dbReference>
<organism evidence="2 3">
    <name type="scientific">Rhodocollybia butyracea</name>
    <dbReference type="NCBI Taxonomy" id="206335"/>
    <lineage>
        <taxon>Eukaryota</taxon>
        <taxon>Fungi</taxon>
        <taxon>Dikarya</taxon>
        <taxon>Basidiomycota</taxon>
        <taxon>Agaricomycotina</taxon>
        <taxon>Agaricomycetes</taxon>
        <taxon>Agaricomycetidae</taxon>
        <taxon>Agaricales</taxon>
        <taxon>Marasmiineae</taxon>
        <taxon>Omphalotaceae</taxon>
        <taxon>Rhodocollybia</taxon>
    </lineage>
</organism>
<dbReference type="PANTHER" id="PTHR10261:SF0">
    <property type="entry name" value="COATOMER SUBUNIT GAMMA-2"/>
    <property type="match status" value="1"/>
</dbReference>
<dbReference type="GO" id="GO:0006888">
    <property type="term" value="P:endoplasmic reticulum to Golgi vesicle-mediated transport"/>
    <property type="evidence" value="ECO:0007669"/>
    <property type="project" value="TreeGrafter"/>
</dbReference>